<comment type="caution">
    <text evidence="2">The sequence shown here is derived from an EMBL/GenBank/DDBJ whole genome shotgun (WGS) entry which is preliminary data.</text>
</comment>
<evidence type="ECO:0000313" key="2">
    <source>
        <dbReference type="EMBL" id="TDQ71080.1"/>
    </source>
</evidence>
<dbReference type="EMBL" id="SNYS01000005">
    <property type="protein sequence ID" value="TDQ71080.1"/>
    <property type="molecule type" value="Genomic_DNA"/>
</dbReference>
<evidence type="ECO:0000256" key="1">
    <source>
        <dbReference type="SAM" id="Coils"/>
    </source>
</evidence>
<accession>A0A484F5N3</accession>
<dbReference type="RefSeq" id="WP_133516662.1">
    <property type="nucleotide sequence ID" value="NZ_JAHDUW010000001.1"/>
</dbReference>
<organism evidence="2 3">
    <name type="scientific">Methanimicrococcus blatticola</name>
    <dbReference type="NCBI Taxonomy" id="91560"/>
    <lineage>
        <taxon>Archaea</taxon>
        <taxon>Methanobacteriati</taxon>
        <taxon>Methanobacteriota</taxon>
        <taxon>Stenosarchaea group</taxon>
        <taxon>Methanomicrobia</taxon>
        <taxon>Methanosarcinales</taxon>
        <taxon>Methanosarcinaceae</taxon>
        <taxon>Methanimicrococcus</taxon>
    </lineage>
</organism>
<feature type="coiled-coil region" evidence="1">
    <location>
        <begin position="55"/>
        <end position="91"/>
    </location>
</feature>
<sequence length="187" mass="21196">MEAYDNKINNIKKDIESIRSELDSDTSYKTHQIGLAYRTECPSIGSKYGVTGVVIKALEIRIDDLLLEKEKEAQDKKLREMELEKARIDLQITMYANLSSKSEANIFDMSSVTLENAVETINNLSDAELNSVDKTELLKILEEMKVSNEIDRELTTIKALKFLGGKSKNVIKASIPYILKILYPTIF</sequence>
<dbReference type="AlphaFoldDB" id="A0A484F5N3"/>
<proteinExistence type="predicted"/>
<gene>
    <name evidence="2" type="ORF">C7391_0179</name>
</gene>
<keyword evidence="1" id="KW-0175">Coiled coil</keyword>
<dbReference type="Proteomes" id="UP000294855">
    <property type="component" value="Unassembled WGS sequence"/>
</dbReference>
<evidence type="ECO:0000313" key="3">
    <source>
        <dbReference type="Proteomes" id="UP000294855"/>
    </source>
</evidence>
<reference evidence="2 3" key="1">
    <citation type="submission" date="2019-03" db="EMBL/GenBank/DDBJ databases">
        <title>Genomic Encyclopedia of Type Strains, Phase IV (KMG-IV): sequencing the most valuable type-strain genomes for metagenomic binning, comparative biology and taxonomic classification.</title>
        <authorList>
            <person name="Goeker M."/>
        </authorList>
    </citation>
    <scope>NUCLEOTIDE SEQUENCE [LARGE SCALE GENOMIC DNA]</scope>
    <source>
        <strain evidence="2 3">DSM 13328</strain>
    </source>
</reference>
<keyword evidence="3" id="KW-1185">Reference proteome</keyword>
<protein>
    <submittedName>
        <fullName evidence="2">Uncharacterized protein</fullName>
    </submittedName>
</protein>
<name>A0A484F5N3_9EURY</name>